<dbReference type="Pfam" id="PF06792">
    <property type="entry name" value="UPF0261"/>
    <property type="match status" value="1"/>
</dbReference>
<proteinExistence type="predicted"/>
<dbReference type="RefSeq" id="XP_064655957.1">
    <property type="nucleotide sequence ID" value="XM_064806098.1"/>
</dbReference>
<comment type="caution">
    <text evidence="3">The sequence shown here is derived from an EMBL/GenBank/DDBJ whole genome shotgun (WGS) entry which is preliminary data.</text>
</comment>
<evidence type="ECO:0000313" key="3">
    <source>
        <dbReference type="EMBL" id="KAK5165945.1"/>
    </source>
</evidence>
<dbReference type="Gene3D" id="3.40.50.12020">
    <property type="entry name" value="Uncharacterised protein family UPF0261, NN domain"/>
    <property type="match status" value="1"/>
</dbReference>
<keyword evidence="4" id="KW-1185">Reference proteome</keyword>
<dbReference type="Proteomes" id="UP001337655">
    <property type="component" value="Unassembled WGS sequence"/>
</dbReference>
<dbReference type="InterPro" id="IPR008322">
    <property type="entry name" value="UPF0261"/>
</dbReference>
<gene>
    <name evidence="3" type="ORF">LTR77_008869</name>
</gene>
<dbReference type="NCBIfam" id="NF002674">
    <property type="entry name" value="PRK02399.1-2"/>
    <property type="match status" value="1"/>
</dbReference>
<sequence length="430" mass="45759">MPRIIILGTCDTKLPELLSLRSHITTQSPSAKITLVDAGRSPIKHQLIDIPQDTLTSTYAPSPNSPQDLSSLPRGEVIHHMITCATNWLREAYEYGLKDPSAALHGIIAAGGTGNTALASAVMRAVLPIGFPKLIVSTNASADVSHVVGETDVCMMPSIVDIAGSNELLERILGNAAGAVVGMAGAYEAALNDEDGGGGKGKGKKRVGLSMFGVTTPAVDRIRMFLERNYGIECFVFHQTGAGGKAMERLVEEGGLDAVLDVTTTELCDHLCGGVMDSGPRRLEAALKAGIPYVISCGALDMCNFGPKETVPERYRGRKLFEHNPTVTLMRTSVEESRAIAEFIVEKVKTHTKRKDLVKVVLPLGGVSMIAVPDGPFYDAEADDALFSTLRDGLKDSGVEVVEDPRAVNDEGFAVDAAKMLVAMMGLWGL</sequence>
<dbReference type="InterPro" id="IPR051353">
    <property type="entry name" value="Tobamovirus_resist_UPF0261"/>
</dbReference>
<dbReference type="PIRSF" id="PIRSF033271">
    <property type="entry name" value="UCP033271"/>
    <property type="match status" value="1"/>
</dbReference>
<dbReference type="EMBL" id="JAVRRT010000015">
    <property type="protein sequence ID" value="KAK5165945.1"/>
    <property type="molecule type" value="Genomic_DNA"/>
</dbReference>
<dbReference type="PANTHER" id="PTHR31862:SF1">
    <property type="entry name" value="UPF0261 DOMAIN PROTEIN (AFU_ORTHOLOGUE AFUA_1G10120)"/>
    <property type="match status" value="1"/>
</dbReference>
<feature type="domain" description="UPF0261" evidence="1">
    <location>
        <begin position="2"/>
        <end position="188"/>
    </location>
</feature>
<protein>
    <submittedName>
        <fullName evidence="3">Uncharacterized protein</fullName>
    </submittedName>
</protein>
<dbReference type="Gene3D" id="3.40.50.12030">
    <property type="entry name" value="Uncharacterised protein family UPF0261, NC domain"/>
    <property type="match status" value="1"/>
</dbReference>
<evidence type="ECO:0000313" key="4">
    <source>
        <dbReference type="Proteomes" id="UP001337655"/>
    </source>
</evidence>
<dbReference type="GeneID" id="89930201"/>
<reference evidence="3 4" key="1">
    <citation type="submission" date="2023-08" db="EMBL/GenBank/DDBJ databases">
        <title>Black Yeasts Isolated from many extreme environments.</title>
        <authorList>
            <person name="Coleine C."/>
            <person name="Stajich J.E."/>
            <person name="Selbmann L."/>
        </authorList>
    </citation>
    <scope>NUCLEOTIDE SEQUENCE [LARGE SCALE GENOMIC DNA]</scope>
    <source>
        <strain evidence="3 4">CCFEE 5935</strain>
    </source>
</reference>
<dbReference type="AlphaFoldDB" id="A0AAV9P2D8"/>
<evidence type="ECO:0000259" key="2">
    <source>
        <dbReference type="Pfam" id="PF23189"/>
    </source>
</evidence>
<feature type="domain" description="UPF0261" evidence="2">
    <location>
        <begin position="204"/>
        <end position="425"/>
    </location>
</feature>
<dbReference type="Pfam" id="PF23189">
    <property type="entry name" value="UPF0261_C"/>
    <property type="match status" value="1"/>
</dbReference>
<organism evidence="3 4">
    <name type="scientific">Saxophila tyrrhenica</name>
    <dbReference type="NCBI Taxonomy" id="1690608"/>
    <lineage>
        <taxon>Eukaryota</taxon>
        <taxon>Fungi</taxon>
        <taxon>Dikarya</taxon>
        <taxon>Ascomycota</taxon>
        <taxon>Pezizomycotina</taxon>
        <taxon>Dothideomycetes</taxon>
        <taxon>Dothideomycetidae</taxon>
        <taxon>Mycosphaerellales</taxon>
        <taxon>Extremaceae</taxon>
        <taxon>Saxophila</taxon>
    </lineage>
</organism>
<dbReference type="PANTHER" id="PTHR31862">
    <property type="entry name" value="UPF0261 DOMAIN PROTEIN (AFU_ORTHOLOGUE AFUA_1G10120)"/>
    <property type="match status" value="1"/>
</dbReference>
<evidence type="ECO:0000259" key="1">
    <source>
        <dbReference type="Pfam" id="PF06792"/>
    </source>
</evidence>
<dbReference type="InterPro" id="IPR056778">
    <property type="entry name" value="UPF0261_C"/>
</dbReference>
<dbReference type="InterPro" id="IPR044122">
    <property type="entry name" value="UPF0261_N"/>
</dbReference>
<accession>A0AAV9P2D8</accession>
<dbReference type="CDD" id="cd15488">
    <property type="entry name" value="Tm-1-like"/>
    <property type="match status" value="1"/>
</dbReference>
<name>A0AAV9P2D8_9PEZI</name>